<comment type="subcellular location">
    <subcellularLocation>
        <location evidence="1">Nucleus</location>
    </subcellularLocation>
</comment>
<feature type="compositionally biased region" description="Low complexity" evidence="8">
    <location>
        <begin position="1509"/>
        <end position="1524"/>
    </location>
</feature>
<dbReference type="Pfam" id="PF09497">
    <property type="entry name" value="Med12"/>
    <property type="match status" value="1"/>
</dbReference>
<feature type="region of interest" description="Disordered" evidence="8">
    <location>
        <begin position="1"/>
        <end position="21"/>
    </location>
</feature>
<evidence type="ECO:0000256" key="7">
    <source>
        <dbReference type="ARBA" id="ARBA00032010"/>
    </source>
</evidence>
<dbReference type="GO" id="GO:0006357">
    <property type="term" value="P:regulation of transcription by RNA polymerase II"/>
    <property type="evidence" value="ECO:0007669"/>
    <property type="project" value="InterPro"/>
</dbReference>
<dbReference type="Proteomes" id="UP000308199">
    <property type="component" value="Unassembled WGS sequence"/>
</dbReference>
<comment type="caution">
    <text evidence="10">The sequence shown here is derived from an EMBL/GenBank/DDBJ whole genome shotgun (WGS) entry which is preliminary data.</text>
</comment>
<feature type="region of interest" description="Disordered" evidence="8">
    <location>
        <begin position="1475"/>
        <end position="1597"/>
    </location>
</feature>
<dbReference type="SMART" id="SM01281">
    <property type="entry name" value="Med12"/>
    <property type="match status" value="1"/>
</dbReference>
<dbReference type="GO" id="GO:0016592">
    <property type="term" value="C:mediator complex"/>
    <property type="evidence" value="ECO:0007669"/>
    <property type="project" value="InterPro"/>
</dbReference>
<keyword evidence="11" id="KW-1185">Reference proteome</keyword>
<evidence type="ECO:0000256" key="3">
    <source>
        <dbReference type="ARBA" id="ARBA00019622"/>
    </source>
</evidence>
<sequence>MANVGQGADSEMPAIYESTPPDWLPKTSSSADLGFINFFPPRPSQEEDILTEANVKHGFTLKTAIPAETYTSKTRQIKELKDGSLIHELEDFMNQVFQRRTENLYQIPASTFRIPPRVTLNDAKRNAWFADLANPAVPLHKLGKNIPHGVRGHDLLDHLHTNNVAIPRAVWFIRVFGSNETAGLRNKPNYNPMQYSIDWANVVTSYLKKQLSEIALPSAPRPGINIRQTFRGVLADPDSRERWVSKFIYTLDLLKVFYSEHMVDHTTFLSWLVQILGSCNLAQAGFITRLADDYLGGMSSCRALLKPFIDACLAKLQEISNSSSKETLEQLQAWLIHLIRRAFFAGPTSFVSPRMWKAHSETIIYILTGPDLVTPNTDGRQSMQSIRLLMRETLYDVERRNEAMLFRTGAQPTKGCLRSMVSDVAYGDHRPYAAVTLLRQWRDKTEERASRRDFASPNEVIQDELFDWLDTNEKASDERNFPLVSLLFGELIQNGLFSYDQYIQRIIARGETGLSFNEEPGSRHRMSLRVIPLYKSNPALINQRRMALYGVRARTIPEDKVEADMKNELRELLPEVFKGEPSHEMPKSSLPRDSVLRMSARYEQIRVVKHWFMPSVHKFLTKVFSTSPEDFTLVLRVYCLVIECLSVMKCYRAGLKLTLDVLKITTSTDLLMATVDILKCGLNIWVCMDTMNDISQALLVTHKSWKSRGVHIRCLVNLLLEVDDGKFLDAVSRKHVIEDALHFAQALSPIDDNSNQVPSVLPEVLLLAQNYDPDAPSSLANALWYKYRASPNWTYTVWDNVSTSLRQVPSIITDASERHECALRYAKFLLHVDLHSADGINDQVLQWLVGTGLNEVKPLRSDAWDVLNIVFLYLAVHEAIRIATLLQGLVYPAWQIGSSIESVAQFEDDRIFLRATNTLCKLLLVEHLTVSEDGLPPSDLLEMQKLKTRRRDVYRDANFRLLAENIPALVFIENNEHLDIDFRVEVAELRRSICCKSEFRLGAARNISSVVGAFANPLDPKGMQESMHEPLISALRLIFDDEEGDDQAQATAFLSPWKLSGSAAVTSFVLQQIGQRLNRASTKTQAKNELSKLAGRLMSTAITAQEADFVSEMAKGASVDVAGEFVNKGLLRIADILDEVDDTQPESLASLPVKAGHFLNLLSTIMQPYRHLPSPLPSLDGTVQDKFIISLLRKFSALEEALRSQTQRIKEKDNVQVPLRDPVLFLARLLQFDLGFPGAWTQVMKDVGDQVIEVVLRLALLHGGGLMTDPVAFPLILDTAFYVFDEFPSDTRQTTDLFQHCPIVDDSYFPFNMPREFRNMISTLYMHVPHNPLTADLVYATRDADGTLHQGAPVQMRPWEWIESLGDPPPTDAKEAVREAEEREKPGNKYLVRNNTSIPLEMFGARIAGEGIRHLGAGMQEVALDDGERLRSLFEDDLSAESMYERDWRESRVVIAESSSTSAAHGEGSYINAQAKEQSHRRGTPGSHRGSPALSVHTSVGSRSLKGGPPSTTSTRQTQSPVVTDRGEPMDVDSLPSANVNTKGKRKASVAELAAEDDDIVIVGESSTKKGKGASGKSVSTKASEKTIAGKTTRKRR</sequence>
<evidence type="ECO:0000256" key="2">
    <source>
        <dbReference type="ARBA" id="ARBA00010289"/>
    </source>
</evidence>
<evidence type="ECO:0000256" key="5">
    <source>
        <dbReference type="ARBA" id="ARBA00023163"/>
    </source>
</evidence>
<organism evidence="10 11">
    <name type="scientific">Phellinidium pouzarii</name>
    <dbReference type="NCBI Taxonomy" id="167371"/>
    <lineage>
        <taxon>Eukaryota</taxon>
        <taxon>Fungi</taxon>
        <taxon>Dikarya</taxon>
        <taxon>Basidiomycota</taxon>
        <taxon>Agaricomycotina</taxon>
        <taxon>Agaricomycetes</taxon>
        <taxon>Hymenochaetales</taxon>
        <taxon>Hymenochaetaceae</taxon>
        <taxon>Phellinidium</taxon>
    </lineage>
</organism>
<protein>
    <recommendedName>
        <fullName evidence="3">Mediator of RNA polymerase II transcription subunit 12</fullName>
    </recommendedName>
    <alternativeName>
        <fullName evidence="7">Mediator complex subunit 12</fullName>
    </alternativeName>
</protein>
<name>A0A4S4L160_9AGAM</name>
<dbReference type="GO" id="GO:0003712">
    <property type="term" value="F:transcription coregulator activity"/>
    <property type="evidence" value="ECO:0007669"/>
    <property type="project" value="InterPro"/>
</dbReference>
<keyword evidence="4" id="KW-0805">Transcription regulation</keyword>
<accession>A0A4S4L160</accession>
<dbReference type="PANTHER" id="PTHR46567">
    <property type="entry name" value="MEDIATOR OF RNA POLYMERASE II TRANSCRIPTION SUBUNIT 12"/>
    <property type="match status" value="1"/>
</dbReference>
<keyword evidence="5" id="KW-0804">Transcription</keyword>
<dbReference type="EMBL" id="SGPK01000299">
    <property type="protein sequence ID" value="THH04935.1"/>
    <property type="molecule type" value="Genomic_DNA"/>
</dbReference>
<dbReference type="PANTHER" id="PTHR46567:SF1">
    <property type="entry name" value="MEDIATOR OF RNA POLYMERASE II TRANSCRIPTION SUBUNIT 12"/>
    <property type="match status" value="1"/>
</dbReference>
<feature type="domain" description="Mediator complex subunit Med12" evidence="9">
    <location>
        <begin position="111"/>
        <end position="174"/>
    </location>
</feature>
<evidence type="ECO:0000313" key="10">
    <source>
        <dbReference type="EMBL" id="THH04935.1"/>
    </source>
</evidence>
<comment type="similarity">
    <text evidence="2">Belongs to the Mediator complex subunit 12 family.</text>
</comment>
<reference evidence="10 11" key="1">
    <citation type="submission" date="2019-02" db="EMBL/GenBank/DDBJ databases">
        <title>Genome sequencing of the rare red list fungi Phellinidium pouzarii.</title>
        <authorList>
            <person name="Buettner E."/>
            <person name="Kellner H."/>
        </authorList>
    </citation>
    <scope>NUCLEOTIDE SEQUENCE [LARGE SCALE GENOMIC DNA]</scope>
    <source>
        <strain evidence="10 11">DSM 108285</strain>
    </source>
</reference>
<dbReference type="InterPro" id="IPR019035">
    <property type="entry name" value="Mediator_Med12"/>
</dbReference>
<keyword evidence="6" id="KW-0539">Nucleus</keyword>
<dbReference type="OrthoDB" id="20828at2759"/>
<evidence type="ECO:0000256" key="1">
    <source>
        <dbReference type="ARBA" id="ARBA00004123"/>
    </source>
</evidence>
<evidence type="ECO:0000256" key="8">
    <source>
        <dbReference type="SAM" id="MobiDB-lite"/>
    </source>
</evidence>
<evidence type="ECO:0000256" key="4">
    <source>
        <dbReference type="ARBA" id="ARBA00023015"/>
    </source>
</evidence>
<gene>
    <name evidence="10" type="ORF">EW145_g5157</name>
</gene>
<evidence type="ECO:0000313" key="11">
    <source>
        <dbReference type="Proteomes" id="UP000308199"/>
    </source>
</evidence>
<evidence type="ECO:0000259" key="9">
    <source>
        <dbReference type="SMART" id="SM01281"/>
    </source>
</evidence>
<proteinExistence type="inferred from homology"/>
<evidence type="ECO:0000256" key="6">
    <source>
        <dbReference type="ARBA" id="ARBA00023242"/>
    </source>
</evidence>